<gene>
    <name evidence="1" type="ORF">NP596_05475</name>
</gene>
<accession>A0ABT1U244</accession>
<proteinExistence type="predicted"/>
<name>A0ABT1U244_9GAMM</name>
<comment type="caution">
    <text evidence="1">The sequence shown here is derived from an EMBL/GenBank/DDBJ whole genome shotgun (WGS) entry which is preliminary data.</text>
</comment>
<sequence length="189" mass="21379">MKLKRIISRYLGGEGGDVVELGGGNSCFYRMICETFRIKRYTIVDNNELSLQKFSSVDESPSNTLTKLINCDILNQQELVKMLSDQADIVLSVGLVEHFSGANFTKVIESHFALAKSNGIVIITFPTPTFLYKITRKLSELIGLWIFYDEIPLKMSEVREAVRAFGIIESEEINWPIILTQGIIVIRKI</sequence>
<evidence type="ECO:0000313" key="2">
    <source>
        <dbReference type="Proteomes" id="UP001524586"/>
    </source>
</evidence>
<dbReference type="Gene3D" id="3.40.50.150">
    <property type="entry name" value="Vaccinia Virus protein VP39"/>
    <property type="match status" value="1"/>
</dbReference>
<dbReference type="SUPFAM" id="SSF53335">
    <property type="entry name" value="S-adenosyl-L-methionine-dependent methyltransferases"/>
    <property type="match status" value="1"/>
</dbReference>
<dbReference type="Proteomes" id="UP001524586">
    <property type="component" value="Unassembled WGS sequence"/>
</dbReference>
<keyword evidence="2" id="KW-1185">Reference proteome</keyword>
<protein>
    <recommendedName>
        <fullName evidence="3">Methyltransferase type 11 domain-containing protein</fullName>
    </recommendedName>
</protein>
<dbReference type="RefSeq" id="WP_256614267.1">
    <property type="nucleotide sequence ID" value="NZ_JANIBK010000019.1"/>
</dbReference>
<reference evidence="1 2" key="1">
    <citation type="submission" date="2022-07" db="EMBL/GenBank/DDBJ databases">
        <title>Methylomonas rivi sp. nov., Methylomonas rosea sp. nov., Methylomonas aureus sp. nov. and Methylomonas subterranea sp. nov., four novel methanotrophs isolated from a freshwater creek and the deep terrestrial subsurface.</title>
        <authorList>
            <person name="Abin C."/>
            <person name="Sankaranarayanan K."/>
            <person name="Garner C."/>
            <person name="Sindelar R."/>
            <person name="Kotary K."/>
            <person name="Garner R."/>
            <person name="Barclay S."/>
            <person name="Lawson P."/>
            <person name="Krumholz L."/>
        </authorList>
    </citation>
    <scope>NUCLEOTIDE SEQUENCE [LARGE SCALE GENOMIC DNA]</scope>
    <source>
        <strain evidence="1 2">WSC-6</strain>
    </source>
</reference>
<evidence type="ECO:0000313" key="1">
    <source>
        <dbReference type="EMBL" id="MCQ8127907.1"/>
    </source>
</evidence>
<dbReference type="InterPro" id="IPR029063">
    <property type="entry name" value="SAM-dependent_MTases_sf"/>
</dbReference>
<evidence type="ECO:0008006" key="3">
    <source>
        <dbReference type="Google" id="ProtNLM"/>
    </source>
</evidence>
<dbReference type="EMBL" id="JANIBK010000019">
    <property type="protein sequence ID" value="MCQ8127907.1"/>
    <property type="molecule type" value="Genomic_DNA"/>
</dbReference>
<organism evidence="1 2">
    <name type="scientific">Methylomonas rivi</name>
    <dbReference type="NCBI Taxonomy" id="2952226"/>
    <lineage>
        <taxon>Bacteria</taxon>
        <taxon>Pseudomonadati</taxon>
        <taxon>Pseudomonadota</taxon>
        <taxon>Gammaproteobacteria</taxon>
        <taxon>Methylococcales</taxon>
        <taxon>Methylococcaceae</taxon>
        <taxon>Methylomonas</taxon>
    </lineage>
</organism>